<comment type="caution">
    <text evidence="2">The sequence shown here is derived from an EMBL/GenBank/DDBJ whole genome shotgun (WGS) entry which is preliminary data.</text>
</comment>
<dbReference type="Proteomes" id="UP001595979">
    <property type="component" value="Unassembled WGS sequence"/>
</dbReference>
<proteinExistence type="predicted"/>
<evidence type="ECO:0000259" key="1">
    <source>
        <dbReference type="Pfam" id="PF01551"/>
    </source>
</evidence>
<sequence>MTAFYPLLDTPTTKYTVQAGCGFLDGAYYAATGNVHPAIDLNAVTGNDTDLGDPVHAADDGTVVSTGWDGYIGGIVEIRHADGSTSGYWHLRDVHVVKGQVVRGGDLVGQIGKGAKGNMAAHLHFYVLRAGVLRAASYWPSTLYKDRKTCEASVRADYHHPEEWLRARGAKRTLADLQGLRGTPGRVLVNDVEVTGQLVQRPDNGLTIDARTSTVRVYVNDPTPVSVPTLPPK</sequence>
<dbReference type="EC" id="3.4.-.-" evidence="2"/>
<dbReference type="InterPro" id="IPR050570">
    <property type="entry name" value="Cell_wall_metabolism_enzyme"/>
</dbReference>
<reference evidence="3" key="1">
    <citation type="journal article" date="2019" name="Int. J. Syst. Evol. Microbiol.">
        <title>The Global Catalogue of Microorganisms (GCM) 10K type strain sequencing project: providing services to taxonomists for standard genome sequencing and annotation.</title>
        <authorList>
            <consortium name="The Broad Institute Genomics Platform"/>
            <consortium name="The Broad Institute Genome Sequencing Center for Infectious Disease"/>
            <person name="Wu L."/>
            <person name="Ma J."/>
        </authorList>
    </citation>
    <scope>NUCLEOTIDE SEQUENCE [LARGE SCALE GENOMIC DNA]</scope>
    <source>
        <strain evidence="3">CGMCC 1.15053</strain>
    </source>
</reference>
<dbReference type="CDD" id="cd12797">
    <property type="entry name" value="M23_peptidase"/>
    <property type="match status" value="1"/>
</dbReference>
<keyword evidence="3" id="KW-1185">Reference proteome</keyword>
<dbReference type="InterPro" id="IPR011055">
    <property type="entry name" value="Dup_hybrid_motif"/>
</dbReference>
<dbReference type="EMBL" id="JBHSOH010000001">
    <property type="protein sequence ID" value="MFC5846753.1"/>
    <property type="molecule type" value="Genomic_DNA"/>
</dbReference>
<organism evidence="2 3">
    <name type="scientific">Deinococcus petrolearius</name>
    <dbReference type="NCBI Taxonomy" id="1751295"/>
    <lineage>
        <taxon>Bacteria</taxon>
        <taxon>Thermotogati</taxon>
        <taxon>Deinococcota</taxon>
        <taxon>Deinococci</taxon>
        <taxon>Deinococcales</taxon>
        <taxon>Deinococcaceae</taxon>
        <taxon>Deinococcus</taxon>
    </lineage>
</organism>
<dbReference type="SUPFAM" id="SSF51261">
    <property type="entry name" value="Duplicated hybrid motif"/>
    <property type="match status" value="1"/>
</dbReference>
<dbReference type="InterPro" id="IPR016047">
    <property type="entry name" value="M23ase_b-sheet_dom"/>
</dbReference>
<evidence type="ECO:0000313" key="3">
    <source>
        <dbReference type="Proteomes" id="UP001595979"/>
    </source>
</evidence>
<name>A0ABW1DFL4_9DEIO</name>
<dbReference type="PANTHER" id="PTHR21666:SF270">
    <property type="entry name" value="MUREIN HYDROLASE ACTIVATOR ENVC"/>
    <property type="match status" value="1"/>
</dbReference>
<accession>A0ABW1DFL4</accession>
<feature type="domain" description="M23ase beta-sheet core" evidence="1">
    <location>
        <begin position="36"/>
        <end position="130"/>
    </location>
</feature>
<dbReference type="Gene3D" id="2.70.70.10">
    <property type="entry name" value="Glucose Permease (Domain IIA)"/>
    <property type="match status" value="1"/>
</dbReference>
<gene>
    <name evidence="2" type="ORF">ACFPQ6_00385</name>
</gene>
<dbReference type="Pfam" id="PF01551">
    <property type="entry name" value="Peptidase_M23"/>
    <property type="match status" value="1"/>
</dbReference>
<evidence type="ECO:0000313" key="2">
    <source>
        <dbReference type="EMBL" id="MFC5846753.1"/>
    </source>
</evidence>
<dbReference type="PANTHER" id="PTHR21666">
    <property type="entry name" value="PEPTIDASE-RELATED"/>
    <property type="match status" value="1"/>
</dbReference>
<dbReference type="GO" id="GO:0016787">
    <property type="term" value="F:hydrolase activity"/>
    <property type="evidence" value="ECO:0007669"/>
    <property type="project" value="UniProtKB-KW"/>
</dbReference>
<keyword evidence="2" id="KW-0378">Hydrolase</keyword>
<protein>
    <submittedName>
        <fullName evidence="2">M23 family metallopeptidase</fullName>
        <ecNumber evidence="2">3.4.-.-</ecNumber>
    </submittedName>
</protein>
<dbReference type="RefSeq" id="WP_380045091.1">
    <property type="nucleotide sequence ID" value="NZ_JBHSOH010000001.1"/>
</dbReference>